<gene>
    <name evidence="2" type="ORF">CURHAP_LOCUS29088</name>
</gene>
<dbReference type="Pfam" id="PF10551">
    <property type="entry name" value="MULE"/>
    <property type="match status" value="1"/>
</dbReference>
<reference evidence="2 3" key="1">
    <citation type="submission" date="2020-05" db="EMBL/GenBank/DDBJ databases">
        <authorList>
            <person name="Campoy J."/>
            <person name="Schneeberger K."/>
            <person name="Spophaly S."/>
        </authorList>
    </citation>
    <scope>NUCLEOTIDE SEQUENCE [LARGE SCALE GENOMIC DNA]</scope>
    <source>
        <strain evidence="2">PruArmRojPasFocal</strain>
    </source>
</reference>
<sequence length="267" mass="30832">MVGSKCVDPKKAPIHPDDEHFIMELKYAVVDVDDDEEDDVVEASGEASLHSVPVYDNNGDEFDKEIYDEENDAALEDDNMFMHNVQIPKMALVVYLILMMKDKDQEVRETNVGSIMMMKIEAPYFQRLYVCLDACEKGLSSYNRPIIGVDGCHLQGTFQGQLLMAAGIDANDNMYQLLILWLSWRPKNTWCWFLQLLIKDLGPVSEHEWTFILDQQKGLDVALDLVVPEAAHKWCVRRFYGNFKTFHRGRALKDLLEHQMWLILSVR</sequence>
<proteinExistence type="predicted"/>
<protein>
    <recommendedName>
        <fullName evidence="1">MULE transposase domain-containing protein</fullName>
    </recommendedName>
</protein>
<organism evidence="2 3">
    <name type="scientific">Prunus armeniaca</name>
    <name type="common">Apricot</name>
    <name type="synonym">Armeniaca vulgaris</name>
    <dbReference type="NCBI Taxonomy" id="36596"/>
    <lineage>
        <taxon>Eukaryota</taxon>
        <taxon>Viridiplantae</taxon>
        <taxon>Streptophyta</taxon>
        <taxon>Embryophyta</taxon>
        <taxon>Tracheophyta</taxon>
        <taxon>Spermatophyta</taxon>
        <taxon>Magnoliopsida</taxon>
        <taxon>eudicotyledons</taxon>
        <taxon>Gunneridae</taxon>
        <taxon>Pentapetalae</taxon>
        <taxon>rosids</taxon>
        <taxon>fabids</taxon>
        <taxon>Rosales</taxon>
        <taxon>Rosaceae</taxon>
        <taxon>Amygdaloideae</taxon>
        <taxon>Amygdaleae</taxon>
        <taxon>Prunus</taxon>
    </lineage>
</organism>
<dbReference type="InterPro" id="IPR018289">
    <property type="entry name" value="MULE_transposase_dom"/>
</dbReference>
<evidence type="ECO:0000259" key="1">
    <source>
        <dbReference type="Pfam" id="PF10551"/>
    </source>
</evidence>
<dbReference type="EMBL" id="CAEKDK010000004">
    <property type="protein sequence ID" value="CAB4278344.1"/>
    <property type="molecule type" value="Genomic_DNA"/>
</dbReference>
<name>A0A6J5USU3_PRUAR</name>
<evidence type="ECO:0000313" key="2">
    <source>
        <dbReference type="EMBL" id="CAB4278344.1"/>
    </source>
</evidence>
<evidence type="ECO:0000313" key="3">
    <source>
        <dbReference type="Proteomes" id="UP000507222"/>
    </source>
</evidence>
<dbReference type="AlphaFoldDB" id="A0A6J5USU3"/>
<dbReference type="PANTHER" id="PTHR31973">
    <property type="entry name" value="POLYPROTEIN, PUTATIVE-RELATED"/>
    <property type="match status" value="1"/>
</dbReference>
<dbReference type="PANTHER" id="PTHR31973:SF199">
    <property type="entry name" value="SWIM-TYPE DOMAIN-CONTAINING PROTEIN"/>
    <property type="match status" value="1"/>
</dbReference>
<accession>A0A6J5USU3</accession>
<feature type="domain" description="MULE transposase" evidence="1">
    <location>
        <begin position="147"/>
        <end position="240"/>
    </location>
</feature>
<dbReference type="Proteomes" id="UP000507222">
    <property type="component" value="Unassembled WGS sequence"/>
</dbReference>